<keyword evidence="2" id="KW-1185">Reference proteome</keyword>
<protein>
    <submittedName>
        <fullName evidence="1">Uncharacterized protein</fullName>
    </submittedName>
</protein>
<dbReference type="VEuPathDB" id="TrichDB:TVAGG3_0742700"/>
<evidence type="ECO:0000313" key="1">
    <source>
        <dbReference type="EMBL" id="EAY05963.1"/>
    </source>
</evidence>
<dbReference type="AlphaFoldDB" id="A2EMX8"/>
<dbReference type="EMBL" id="DS113435">
    <property type="protein sequence ID" value="EAY05963.1"/>
    <property type="molecule type" value="Genomic_DNA"/>
</dbReference>
<dbReference type="KEGG" id="tva:4763835"/>
<sequence length="93" mass="10275">MVVGASNSAFRHTDRNYHLPGLSTCIWVFGSSQISGMLEVFTPTSRTLANLVCGARSTKLESIAIKCKQTKRVHAKDVIQNVKYDSFALQSKQ</sequence>
<organism evidence="1 2">
    <name type="scientific">Trichomonas vaginalis (strain ATCC PRA-98 / G3)</name>
    <dbReference type="NCBI Taxonomy" id="412133"/>
    <lineage>
        <taxon>Eukaryota</taxon>
        <taxon>Metamonada</taxon>
        <taxon>Parabasalia</taxon>
        <taxon>Trichomonadida</taxon>
        <taxon>Trichomonadidae</taxon>
        <taxon>Trichomonas</taxon>
    </lineage>
</organism>
<dbReference type="Proteomes" id="UP000001542">
    <property type="component" value="Unassembled WGS sequence"/>
</dbReference>
<dbReference type="InParanoid" id="A2EMX8"/>
<dbReference type="RefSeq" id="XP_001318186.1">
    <property type="nucleotide sequence ID" value="XM_001318151.1"/>
</dbReference>
<reference evidence="1" key="1">
    <citation type="submission" date="2006-10" db="EMBL/GenBank/DDBJ databases">
        <authorList>
            <person name="Amadeo P."/>
            <person name="Zhao Q."/>
            <person name="Wortman J."/>
            <person name="Fraser-Liggett C."/>
            <person name="Carlton J."/>
        </authorList>
    </citation>
    <scope>NUCLEOTIDE SEQUENCE</scope>
    <source>
        <strain evidence="1">G3</strain>
    </source>
</reference>
<reference evidence="1" key="2">
    <citation type="journal article" date="2007" name="Science">
        <title>Draft genome sequence of the sexually transmitted pathogen Trichomonas vaginalis.</title>
        <authorList>
            <person name="Carlton J.M."/>
            <person name="Hirt R.P."/>
            <person name="Silva J.C."/>
            <person name="Delcher A.L."/>
            <person name="Schatz M."/>
            <person name="Zhao Q."/>
            <person name="Wortman J.R."/>
            <person name="Bidwell S.L."/>
            <person name="Alsmark U.C.M."/>
            <person name="Besteiro S."/>
            <person name="Sicheritz-Ponten T."/>
            <person name="Noel C.J."/>
            <person name="Dacks J.B."/>
            <person name="Foster P.G."/>
            <person name="Simillion C."/>
            <person name="Van de Peer Y."/>
            <person name="Miranda-Saavedra D."/>
            <person name="Barton G.J."/>
            <person name="Westrop G.D."/>
            <person name="Mueller S."/>
            <person name="Dessi D."/>
            <person name="Fiori P.L."/>
            <person name="Ren Q."/>
            <person name="Paulsen I."/>
            <person name="Zhang H."/>
            <person name="Bastida-Corcuera F.D."/>
            <person name="Simoes-Barbosa A."/>
            <person name="Brown M.T."/>
            <person name="Hayes R.D."/>
            <person name="Mukherjee M."/>
            <person name="Okumura C.Y."/>
            <person name="Schneider R."/>
            <person name="Smith A.J."/>
            <person name="Vanacova S."/>
            <person name="Villalvazo M."/>
            <person name="Haas B.J."/>
            <person name="Pertea M."/>
            <person name="Feldblyum T.V."/>
            <person name="Utterback T.R."/>
            <person name="Shu C.L."/>
            <person name="Osoegawa K."/>
            <person name="de Jong P.J."/>
            <person name="Hrdy I."/>
            <person name="Horvathova L."/>
            <person name="Zubacova Z."/>
            <person name="Dolezal P."/>
            <person name="Malik S.B."/>
            <person name="Logsdon J.M. Jr."/>
            <person name="Henze K."/>
            <person name="Gupta A."/>
            <person name="Wang C.C."/>
            <person name="Dunne R.L."/>
            <person name="Upcroft J.A."/>
            <person name="Upcroft P."/>
            <person name="White O."/>
            <person name="Salzberg S.L."/>
            <person name="Tang P."/>
            <person name="Chiu C.-H."/>
            <person name="Lee Y.-S."/>
            <person name="Embley T.M."/>
            <person name="Coombs G.H."/>
            <person name="Mottram J.C."/>
            <person name="Tachezy J."/>
            <person name="Fraser-Liggett C.M."/>
            <person name="Johnson P.J."/>
        </authorList>
    </citation>
    <scope>NUCLEOTIDE SEQUENCE [LARGE SCALE GENOMIC DNA]</scope>
    <source>
        <strain evidence="1">G3</strain>
    </source>
</reference>
<name>A2EMX8_TRIV3</name>
<dbReference type="VEuPathDB" id="TrichDB:TVAG_123860"/>
<evidence type="ECO:0000313" key="2">
    <source>
        <dbReference type="Proteomes" id="UP000001542"/>
    </source>
</evidence>
<proteinExistence type="predicted"/>
<accession>A2EMX8</accession>
<gene>
    <name evidence="1" type="ORF">TVAG_123860</name>
</gene>